<dbReference type="SMART" id="SM00116">
    <property type="entry name" value="CBS"/>
    <property type="match status" value="2"/>
</dbReference>
<dbReference type="Gene3D" id="3.30.465.10">
    <property type="match status" value="1"/>
</dbReference>
<dbReference type="GO" id="GO:0005886">
    <property type="term" value="C:plasma membrane"/>
    <property type="evidence" value="ECO:0007669"/>
    <property type="project" value="UniProtKB-SubCell"/>
</dbReference>
<keyword evidence="4 10" id="KW-0812">Transmembrane</keyword>
<dbReference type="PROSITE" id="PS51846">
    <property type="entry name" value="CNNM"/>
    <property type="match status" value="1"/>
</dbReference>
<dbReference type="Pfam" id="PF00571">
    <property type="entry name" value="CBS"/>
    <property type="match status" value="2"/>
</dbReference>
<evidence type="ECO:0000256" key="8">
    <source>
        <dbReference type="ARBA" id="ARBA00023136"/>
    </source>
</evidence>
<dbReference type="SMART" id="SM01091">
    <property type="entry name" value="CorC_HlyC"/>
    <property type="match status" value="1"/>
</dbReference>
<dbReference type="GO" id="GO:0050660">
    <property type="term" value="F:flavin adenine dinucleotide binding"/>
    <property type="evidence" value="ECO:0007669"/>
    <property type="project" value="InterPro"/>
</dbReference>
<dbReference type="FunFam" id="3.10.580.10:FF:000002">
    <property type="entry name" value="Magnesium/cobalt efflux protein CorC"/>
    <property type="match status" value="1"/>
</dbReference>
<feature type="domain" description="CBS" evidence="12">
    <location>
        <begin position="285"/>
        <end position="343"/>
    </location>
</feature>
<dbReference type="InterPro" id="IPR051676">
    <property type="entry name" value="UPF0053_domain"/>
</dbReference>
<evidence type="ECO:0000256" key="5">
    <source>
        <dbReference type="ARBA" id="ARBA00022737"/>
    </source>
</evidence>
<evidence type="ECO:0000256" key="2">
    <source>
        <dbReference type="ARBA" id="ARBA00006337"/>
    </source>
</evidence>
<dbReference type="InterPro" id="IPR000644">
    <property type="entry name" value="CBS_dom"/>
</dbReference>
<feature type="domain" description="CBS" evidence="12">
    <location>
        <begin position="220"/>
        <end position="280"/>
    </location>
</feature>
<evidence type="ECO:0008006" key="16">
    <source>
        <dbReference type="Google" id="ProtNLM"/>
    </source>
</evidence>
<evidence type="ECO:0000256" key="9">
    <source>
        <dbReference type="PROSITE-ProRule" id="PRU00703"/>
    </source>
</evidence>
<evidence type="ECO:0000313" key="15">
    <source>
        <dbReference type="Proteomes" id="UP000230956"/>
    </source>
</evidence>
<comment type="caution">
    <text evidence="14">The sequence shown here is derived from an EMBL/GenBank/DDBJ whole genome shotgun (WGS) entry which is preliminary data.</text>
</comment>
<keyword evidence="5" id="KW-0677">Repeat</keyword>
<dbReference type="InterPro" id="IPR016169">
    <property type="entry name" value="FAD-bd_PCMH_sub2"/>
</dbReference>
<dbReference type="PANTHER" id="PTHR43099:SF2">
    <property type="entry name" value="UPF0053 PROTEIN YRKA"/>
    <property type="match status" value="1"/>
</dbReference>
<evidence type="ECO:0000256" key="11">
    <source>
        <dbReference type="SAM" id="Phobius"/>
    </source>
</evidence>
<comment type="subcellular location">
    <subcellularLocation>
        <location evidence="1">Cell membrane</location>
        <topology evidence="1">Multi-pass membrane protein</topology>
    </subcellularLocation>
</comment>
<evidence type="ECO:0000259" key="13">
    <source>
        <dbReference type="PROSITE" id="PS51846"/>
    </source>
</evidence>
<dbReference type="RefSeq" id="WP_286678375.1">
    <property type="nucleotide sequence ID" value="NZ_MNXI01000078.1"/>
</dbReference>
<dbReference type="InterPro" id="IPR046342">
    <property type="entry name" value="CBS_dom_sf"/>
</dbReference>
<dbReference type="InterPro" id="IPR002550">
    <property type="entry name" value="CNNM"/>
</dbReference>
<keyword evidence="6 10" id="KW-1133">Transmembrane helix</keyword>
<accession>A0A2M7TBH0</accession>
<organism evidence="14 15">
    <name type="scientific">Candidatus Aquicultor secundus</name>
    <dbReference type="NCBI Taxonomy" id="1973895"/>
    <lineage>
        <taxon>Bacteria</taxon>
        <taxon>Bacillati</taxon>
        <taxon>Actinomycetota</taxon>
        <taxon>Candidatus Aquicultoria</taxon>
        <taxon>Candidatus Aquicultorales</taxon>
        <taxon>Candidatus Aquicultoraceae</taxon>
        <taxon>Candidatus Aquicultor</taxon>
    </lineage>
</organism>
<evidence type="ECO:0000256" key="4">
    <source>
        <dbReference type="ARBA" id="ARBA00022692"/>
    </source>
</evidence>
<evidence type="ECO:0000256" key="10">
    <source>
        <dbReference type="PROSITE-ProRule" id="PRU01193"/>
    </source>
</evidence>
<dbReference type="Pfam" id="PF03471">
    <property type="entry name" value="CorC_HlyC"/>
    <property type="match status" value="1"/>
</dbReference>
<dbReference type="EMBL" id="PFNG01000014">
    <property type="protein sequence ID" value="PIZ42420.1"/>
    <property type="molecule type" value="Genomic_DNA"/>
</dbReference>
<dbReference type="SUPFAM" id="SSF56176">
    <property type="entry name" value="FAD-binding/transporter-associated domain-like"/>
    <property type="match status" value="1"/>
</dbReference>
<dbReference type="AlphaFoldDB" id="A0A2M7TBH0"/>
<keyword evidence="3" id="KW-1003">Cell membrane</keyword>
<evidence type="ECO:0000313" key="14">
    <source>
        <dbReference type="EMBL" id="PIZ42420.1"/>
    </source>
</evidence>
<evidence type="ECO:0000256" key="3">
    <source>
        <dbReference type="ARBA" id="ARBA00022475"/>
    </source>
</evidence>
<keyword evidence="8 10" id="KW-0472">Membrane</keyword>
<protein>
    <recommendedName>
        <fullName evidence="16">HlyC/CorC family transporter</fullName>
    </recommendedName>
</protein>
<dbReference type="Pfam" id="PF01595">
    <property type="entry name" value="CNNM"/>
    <property type="match status" value="1"/>
</dbReference>
<proteinExistence type="inferred from homology"/>
<evidence type="ECO:0000256" key="7">
    <source>
        <dbReference type="ARBA" id="ARBA00023122"/>
    </source>
</evidence>
<comment type="similarity">
    <text evidence="2">Belongs to the UPF0053 family.</text>
</comment>
<gene>
    <name evidence="14" type="ORF">COY37_00475</name>
</gene>
<sequence>MSPLLLSFIIITILVLINALFVSAEIAVITVRETRIRPKAEQGSKSAQIVMRFLHDPTQFLATTQTAITVAGFLASATAADQLADDLSKLIAQLNIPVITGIARGLAIVIITLIIAYITLVFGELVPKRLAILRSEQFALFFARPVAWFNTVTYPVTRALSFSTNVVIRIFGVRPEDTAPSTTEEELKLLVTQHSALMPEEKELIRQAFEFGDVLSRQIMVPRPDIAAVDASATVRDVLEEAQESGHPRLLVYQENLDNIIGAIHLKDLIQYVDRNQLDAPAIDIMRPVVYVPETRRAISLLKDLQKSRLHVAVVLDEYGGTAGIVTIEDIVEEIVGEFGGKTEEEELIKAIGEREIVIDGRLPIDELNERFNLDIPKSPEYDTVAGWILSELGHIPRPGEEVTFDGTRFRVQSMQQRRVALVRIIRIPQQH</sequence>
<feature type="domain" description="CNNM transmembrane" evidence="13">
    <location>
        <begin position="1"/>
        <end position="209"/>
    </location>
</feature>
<dbReference type="PANTHER" id="PTHR43099">
    <property type="entry name" value="UPF0053 PROTEIN YRKA"/>
    <property type="match status" value="1"/>
</dbReference>
<evidence type="ECO:0000256" key="1">
    <source>
        <dbReference type="ARBA" id="ARBA00004651"/>
    </source>
</evidence>
<name>A0A2M7TBH0_9ACTN</name>
<evidence type="ECO:0000259" key="12">
    <source>
        <dbReference type="PROSITE" id="PS51371"/>
    </source>
</evidence>
<dbReference type="Proteomes" id="UP000230956">
    <property type="component" value="Unassembled WGS sequence"/>
</dbReference>
<reference evidence="15" key="1">
    <citation type="submission" date="2017-09" db="EMBL/GenBank/DDBJ databases">
        <title>Depth-based differentiation of microbial function through sediment-hosted aquifers and enrichment of novel symbionts in the deep terrestrial subsurface.</title>
        <authorList>
            <person name="Probst A.J."/>
            <person name="Ladd B."/>
            <person name="Jarett J.K."/>
            <person name="Geller-Mcgrath D.E."/>
            <person name="Sieber C.M.K."/>
            <person name="Emerson J.B."/>
            <person name="Anantharaman K."/>
            <person name="Thomas B.C."/>
            <person name="Malmstrom R."/>
            <person name="Stieglmeier M."/>
            <person name="Klingl A."/>
            <person name="Woyke T."/>
            <person name="Ryan C.M."/>
            <person name="Banfield J.F."/>
        </authorList>
    </citation>
    <scope>NUCLEOTIDE SEQUENCE [LARGE SCALE GENOMIC DNA]</scope>
</reference>
<feature type="transmembrane region" description="Helical" evidence="11">
    <location>
        <begin position="105"/>
        <end position="126"/>
    </location>
</feature>
<keyword evidence="7 9" id="KW-0129">CBS domain</keyword>
<evidence type="ECO:0000256" key="6">
    <source>
        <dbReference type="ARBA" id="ARBA00022989"/>
    </source>
</evidence>
<dbReference type="PROSITE" id="PS51371">
    <property type="entry name" value="CBS"/>
    <property type="match status" value="2"/>
</dbReference>
<dbReference type="CDD" id="cd04590">
    <property type="entry name" value="CBS_pair_CorC_HlyC_assoc"/>
    <property type="match status" value="1"/>
</dbReference>
<dbReference type="InterPro" id="IPR036318">
    <property type="entry name" value="FAD-bd_PCMH-like_sf"/>
</dbReference>
<dbReference type="InterPro" id="IPR044751">
    <property type="entry name" value="Ion_transp-like_CBS"/>
</dbReference>
<dbReference type="InterPro" id="IPR005170">
    <property type="entry name" value="Transptr-assoc_dom"/>
</dbReference>
<dbReference type="SUPFAM" id="SSF54631">
    <property type="entry name" value="CBS-domain pair"/>
    <property type="match status" value="1"/>
</dbReference>
<dbReference type="Gene3D" id="3.10.580.10">
    <property type="entry name" value="CBS-domain"/>
    <property type="match status" value="1"/>
</dbReference>